<dbReference type="RefSeq" id="WP_234687365.1">
    <property type="nucleotide sequence ID" value="NZ_CAHPRW010000010.1"/>
</dbReference>
<dbReference type="EMBL" id="CAHPSC010000017">
    <property type="protein sequence ID" value="CAB5683198.1"/>
    <property type="molecule type" value="Genomic_DNA"/>
</dbReference>
<comment type="caution">
    <text evidence="1">The sequence shown here is derived from an EMBL/GenBank/DDBJ whole genome shotgun (WGS) entry which is preliminary data.</text>
</comment>
<evidence type="ECO:0000313" key="2">
    <source>
        <dbReference type="Proteomes" id="UP000834458"/>
    </source>
</evidence>
<evidence type="ECO:0000313" key="1">
    <source>
        <dbReference type="EMBL" id="CAB5683198.1"/>
    </source>
</evidence>
<gene>
    <name evidence="1" type="ORF">GHA_01526</name>
</gene>
<dbReference type="Proteomes" id="UP000834458">
    <property type="component" value="Unassembled WGS sequence"/>
</dbReference>
<organism evidence="1 2">
    <name type="scientific">Comamonas aquatica</name>
    <dbReference type="NCBI Taxonomy" id="225991"/>
    <lineage>
        <taxon>Bacteria</taxon>
        <taxon>Pseudomonadati</taxon>
        <taxon>Pseudomonadota</taxon>
        <taxon>Betaproteobacteria</taxon>
        <taxon>Burkholderiales</taxon>
        <taxon>Comamonadaceae</taxon>
        <taxon>Comamonas</taxon>
    </lineage>
</organism>
<name>A0AA35GIZ9_9BURK</name>
<accession>A0AA35GIZ9</accession>
<proteinExistence type="predicted"/>
<reference evidence="1" key="1">
    <citation type="submission" date="2020-05" db="EMBL/GenBank/DDBJ databases">
        <authorList>
            <person name="Delgado-Blas J."/>
        </authorList>
    </citation>
    <scope>NUCLEOTIDE SEQUENCE</scope>
    <source>
        <strain evidence="1">BB1454</strain>
    </source>
</reference>
<protein>
    <submittedName>
        <fullName evidence="1">Uncharacterized protein</fullName>
    </submittedName>
</protein>
<dbReference type="AlphaFoldDB" id="A0AA35GIZ9"/>
<sequence length="284" mass="31954">MSIAQQFIQLQAEATHIYRFDEVYSFRAAQEQAEKEKLNAFGMLAKFTPWNRPKEDTVLLSRSEARMEPFWHVKATRSVDYTCALQYPISVHNPYAQKVSLLGTSFELARQGDKAKFDLPAEEHCHRKLAFSSFLDGLQRPIKESVLENYCNKYRFQEVEEIAVEGMVKPLIPQQTVIQQACAQLNGQAINAHAIQSDSVLLEDISLYLRPVFAFEFIWSTADKSGVIEVDGLTGAVRTDGQWFADKLDRLLTRDMLVDASAELAGALIPGGGLAVKVLHKLSE</sequence>